<evidence type="ECO:0000313" key="2">
    <source>
        <dbReference type="Proteomes" id="UP000444316"/>
    </source>
</evidence>
<reference evidence="1" key="1">
    <citation type="submission" date="2019-12" db="EMBL/GenBank/DDBJ databases">
        <title>Novel species isolated from a subtropical stream in China.</title>
        <authorList>
            <person name="Lu H."/>
        </authorList>
    </citation>
    <scope>NUCLEOTIDE SEQUENCE [LARGE SCALE GENOMIC DNA]</scope>
    <source>
        <strain evidence="1">FT93W</strain>
    </source>
</reference>
<proteinExistence type="predicted"/>
<keyword evidence="2" id="KW-1185">Reference proteome</keyword>
<protein>
    <submittedName>
        <fullName evidence="1">Uncharacterized protein</fullName>
    </submittedName>
</protein>
<sequence>MMAGRDLSKELYGTAAPISAGGVGRDLSGDLYGAASNEPSIASRVAALPAGVNSGVFTKLLGLPVDTVANVLDLGKAGIGYTASKLTGTPPPDWTAPSDREQVVGSSDWIAHKLNQVGLGSAINNPNPKDPVSRVLYAGGQVAGQSIVPSPRAAVSLTQNLGNMTKGAISGAIGGAVGEVAPEWAGVASLSPQMATAAGAAAFKRAIRGNEAGRLAMQQRLQDLQNGGVDSPSVGLATGNRTIQGVENLLSQTPGSAGLYDAARARNLAGMQAKASELRDSISPIYGPVEAGSAIQSDIKGLFKNRVSSTYDRLNDRVERAVGADMPVPVDESILRSGQLTTPVPGAEATSSNFLNPRIAKINSDLSRDSGGRPAQVINSPILLPNGQPAGQTVIPAVPAQGVPFSALKELRTKIGKEAASNAIMGTPEQADFKQLYGAMSQDMKNAVALADLRNGTMPASGGSATTALNRANAYYGRAMGRADDLGSLANRNTPEGAYSSVAGSLGAGPTVYERLRGVIAPATRQKVVATVIDEMGTATPGQQNATGDAWSPKTFLTNYNKLDANSRKALFTRIPGGAGMADNLADIAKTAEMLGDSSKVWANPSGTAPALTARGTVYALTAGAFFQPVIAASTATGLGLANQASQRLLLNPKFVHWLAKAPTVRPEEAQAYTQRLIANAKLTNDKQFQQDVQDYLNSVGEGLK</sequence>
<dbReference type="EMBL" id="WWCL01000002">
    <property type="protein sequence ID" value="MYN45932.1"/>
    <property type="molecule type" value="Genomic_DNA"/>
</dbReference>
<dbReference type="RefSeq" id="WP_161035469.1">
    <property type="nucleotide sequence ID" value="NZ_WWCL01000002.1"/>
</dbReference>
<evidence type="ECO:0000313" key="1">
    <source>
        <dbReference type="EMBL" id="MYN45932.1"/>
    </source>
</evidence>
<organism evidence="1 2">
    <name type="scientific">Duganella fentianensis</name>
    <dbReference type="NCBI Taxonomy" id="2692177"/>
    <lineage>
        <taxon>Bacteria</taxon>
        <taxon>Pseudomonadati</taxon>
        <taxon>Pseudomonadota</taxon>
        <taxon>Betaproteobacteria</taxon>
        <taxon>Burkholderiales</taxon>
        <taxon>Oxalobacteraceae</taxon>
        <taxon>Telluria group</taxon>
        <taxon>Duganella</taxon>
    </lineage>
</organism>
<dbReference type="AlphaFoldDB" id="A0A845HYH0"/>
<dbReference type="Proteomes" id="UP000444316">
    <property type="component" value="Unassembled WGS sequence"/>
</dbReference>
<gene>
    <name evidence="1" type="ORF">GTP23_12825</name>
</gene>
<comment type="caution">
    <text evidence="1">The sequence shown here is derived from an EMBL/GenBank/DDBJ whole genome shotgun (WGS) entry which is preliminary data.</text>
</comment>
<accession>A0A845HYH0</accession>
<name>A0A845HYH0_9BURK</name>